<comment type="caution">
    <text evidence="2">The sequence shown here is derived from an EMBL/GenBank/DDBJ whole genome shotgun (WGS) entry which is preliminary data.</text>
</comment>
<protein>
    <submittedName>
        <fullName evidence="2">Uncharacterized protein</fullName>
    </submittedName>
</protein>
<evidence type="ECO:0000313" key="3">
    <source>
        <dbReference type="Proteomes" id="UP001212152"/>
    </source>
</evidence>
<feature type="region of interest" description="Disordered" evidence="1">
    <location>
        <begin position="64"/>
        <end position="100"/>
    </location>
</feature>
<evidence type="ECO:0000256" key="1">
    <source>
        <dbReference type="SAM" id="MobiDB-lite"/>
    </source>
</evidence>
<gene>
    <name evidence="2" type="ORF">HDU87_007175</name>
</gene>
<dbReference type="Proteomes" id="UP001212152">
    <property type="component" value="Unassembled WGS sequence"/>
</dbReference>
<dbReference type="AlphaFoldDB" id="A0AAD5TEC5"/>
<evidence type="ECO:0000313" key="2">
    <source>
        <dbReference type="EMBL" id="KAJ3174482.1"/>
    </source>
</evidence>
<reference evidence="2" key="1">
    <citation type="submission" date="2020-05" db="EMBL/GenBank/DDBJ databases">
        <title>Phylogenomic resolution of chytrid fungi.</title>
        <authorList>
            <person name="Stajich J.E."/>
            <person name="Amses K."/>
            <person name="Simmons R."/>
            <person name="Seto K."/>
            <person name="Myers J."/>
            <person name="Bonds A."/>
            <person name="Quandt C.A."/>
            <person name="Barry K."/>
            <person name="Liu P."/>
            <person name="Grigoriev I."/>
            <person name="Longcore J.E."/>
            <person name="James T.Y."/>
        </authorList>
    </citation>
    <scope>NUCLEOTIDE SEQUENCE</scope>
    <source>
        <strain evidence="2">JEL0379</strain>
    </source>
</reference>
<dbReference type="EMBL" id="JADGJQ010000065">
    <property type="protein sequence ID" value="KAJ3174482.1"/>
    <property type="molecule type" value="Genomic_DNA"/>
</dbReference>
<keyword evidence="3" id="KW-1185">Reference proteome</keyword>
<name>A0AAD5TEC5_9FUNG</name>
<accession>A0AAD5TEC5</accession>
<proteinExistence type="predicted"/>
<organism evidence="2 3">
    <name type="scientific">Geranomyces variabilis</name>
    <dbReference type="NCBI Taxonomy" id="109894"/>
    <lineage>
        <taxon>Eukaryota</taxon>
        <taxon>Fungi</taxon>
        <taxon>Fungi incertae sedis</taxon>
        <taxon>Chytridiomycota</taxon>
        <taxon>Chytridiomycota incertae sedis</taxon>
        <taxon>Chytridiomycetes</taxon>
        <taxon>Spizellomycetales</taxon>
        <taxon>Powellomycetaceae</taxon>
        <taxon>Geranomyces</taxon>
    </lineage>
</organism>
<sequence length="100" mass="10602">MTTPSLAHGALEQVTGKVKHVLTSTNPPAPFPYTRQETVGKVVKNSGLRVDGIAQNAVGKAEIQGAKQLRDDEQPEKGAGNDAEDQRIAAAQEKGEQKTP</sequence>